<organism evidence="2 3">
    <name type="scientific">Plasticicumulans lactativorans</name>
    <dbReference type="NCBI Taxonomy" id="1133106"/>
    <lineage>
        <taxon>Bacteria</taxon>
        <taxon>Pseudomonadati</taxon>
        <taxon>Pseudomonadota</taxon>
        <taxon>Gammaproteobacteria</taxon>
        <taxon>Candidatus Competibacteraceae</taxon>
        <taxon>Plasticicumulans</taxon>
    </lineage>
</organism>
<feature type="transmembrane region" description="Helical" evidence="1">
    <location>
        <begin position="61"/>
        <end position="79"/>
    </location>
</feature>
<evidence type="ECO:0000256" key="1">
    <source>
        <dbReference type="SAM" id="Phobius"/>
    </source>
</evidence>
<dbReference type="InterPro" id="IPR010721">
    <property type="entry name" value="UstE-like"/>
</dbReference>
<comment type="caution">
    <text evidence="2">The sequence shown here is derived from an EMBL/GenBank/DDBJ whole genome shotgun (WGS) entry which is preliminary data.</text>
</comment>
<proteinExistence type="predicted"/>
<dbReference type="PANTHER" id="PTHR32251:SF17">
    <property type="entry name" value="STEROID 5-ALPHA REDUCTASE C-TERMINAL DOMAIN-CONTAINING PROTEIN"/>
    <property type="match status" value="1"/>
</dbReference>
<protein>
    <submittedName>
        <fullName evidence="2">Steroid 5-alpha reductase family enzyme</fullName>
    </submittedName>
</protein>
<reference evidence="2 3" key="1">
    <citation type="submission" date="2019-03" db="EMBL/GenBank/DDBJ databases">
        <title>Genomic Encyclopedia of Type Strains, Phase IV (KMG-IV): sequencing the most valuable type-strain genomes for metagenomic binning, comparative biology and taxonomic classification.</title>
        <authorList>
            <person name="Goeker M."/>
        </authorList>
    </citation>
    <scope>NUCLEOTIDE SEQUENCE [LARGE SCALE GENOMIC DNA]</scope>
    <source>
        <strain evidence="2 3">DSM 25287</strain>
    </source>
</reference>
<keyword evidence="1" id="KW-1133">Transmembrane helix</keyword>
<gene>
    <name evidence="2" type="ORF">EV699_1126</name>
</gene>
<name>A0A4R2L0W8_9GAMM</name>
<accession>A0A4R2L0W8</accession>
<dbReference type="PROSITE" id="PS50244">
    <property type="entry name" value="S5A_REDUCTASE"/>
    <property type="match status" value="1"/>
</dbReference>
<evidence type="ECO:0000313" key="2">
    <source>
        <dbReference type="EMBL" id="TCO80671.1"/>
    </source>
</evidence>
<evidence type="ECO:0000313" key="3">
    <source>
        <dbReference type="Proteomes" id="UP000295765"/>
    </source>
</evidence>
<dbReference type="EMBL" id="SLWY01000012">
    <property type="protein sequence ID" value="TCO80671.1"/>
    <property type="molecule type" value="Genomic_DNA"/>
</dbReference>
<feature type="transmembrane region" description="Helical" evidence="1">
    <location>
        <begin position="99"/>
        <end position="126"/>
    </location>
</feature>
<dbReference type="Proteomes" id="UP000295765">
    <property type="component" value="Unassembled WGS sequence"/>
</dbReference>
<keyword evidence="1" id="KW-0472">Membrane</keyword>
<sequence>MSDGALFLLGWGLAALALLLAWAWQQRTHDASAVDAVWAAVMGALALLHAALGSGDGARRLALALLGGAWAARLALHLLRDRVLGKPEDGRYRRLRAWFGARAGLGFFAYFQAQALAAAVFALPFLAVAQSPGRPPAAALAAAVALWALAVTGESLADRQLAAWRADPAQRGRSCRAGLWRYSRHPNYFCEWLHWFTYPLLAWGGPGVWLALLGPALMLATLLGVTGIPHTERQALASRGEDYRAYQRETSRFVPWFPRSTPRRDA</sequence>
<dbReference type="Pfam" id="PF06966">
    <property type="entry name" value="DUF1295"/>
    <property type="match status" value="1"/>
</dbReference>
<feature type="transmembrane region" description="Helical" evidence="1">
    <location>
        <begin position="208"/>
        <end position="229"/>
    </location>
</feature>
<dbReference type="Gene3D" id="1.20.120.1630">
    <property type="match status" value="1"/>
</dbReference>
<dbReference type="AlphaFoldDB" id="A0A4R2L0W8"/>
<dbReference type="PANTHER" id="PTHR32251">
    <property type="entry name" value="3-OXO-5-ALPHA-STEROID 4-DEHYDROGENASE"/>
    <property type="match status" value="1"/>
</dbReference>
<keyword evidence="1" id="KW-0812">Transmembrane</keyword>
<feature type="transmembrane region" description="Helical" evidence="1">
    <location>
        <begin position="33"/>
        <end position="52"/>
    </location>
</feature>
<dbReference type="GO" id="GO:0016020">
    <property type="term" value="C:membrane"/>
    <property type="evidence" value="ECO:0007669"/>
    <property type="project" value="TreeGrafter"/>
</dbReference>
<keyword evidence="3" id="KW-1185">Reference proteome</keyword>